<dbReference type="InterPro" id="IPR002885">
    <property type="entry name" value="PPR_rpt"/>
</dbReference>
<proteinExistence type="predicted"/>
<feature type="domain" description="Pentatricopeptide repeat-containing protein-mitochondrial" evidence="3">
    <location>
        <begin position="529"/>
        <end position="645"/>
    </location>
</feature>
<name>A0A7S4J1N2_9STRA</name>
<dbReference type="PANTHER" id="PTHR47942">
    <property type="entry name" value="TETRATRICOPEPTIDE REPEAT (TPR)-LIKE SUPERFAMILY PROTEIN-RELATED"/>
    <property type="match status" value="1"/>
</dbReference>
<evidence type="ECO:0000259" key="3">
    <source>
        <dbReference type="Pfam" id="PF23276"/>
    </source>
</evidence>
<dbReference type="InterPro" id="IPR057027">
    <property type="entry name" value="TPR_mt"/>
</dbReference>
<dbReference type="PROSITE" id="PS51375">
    <property type="entry name" value="PPR"/>
    <property type="match status" value="1"/>
</dbReference>
<dbReference type="Pfam" id="PF23276">
    <property type="entry name" value="TPR_24"/>
    <property type="match status" value="1"/>
</dbReference>
<reference evidence="4" key="1">
    <citation type="submission" date="2021-01" db="EMBL/GenBank/DDBJ databases">
        <authorList>
            <person name="Corre E."/>
            <person name="Pelletier E."/>
            <person name="Niang G."/>
            <person name="Scheremetjew M."/>
            <person name="Finn R."/>
            <person name="Kale V."/>
            <person name="Holt S."/>
            <person name="Cochrane G."/>
            <person name="Meng A."/>
            <person name="Brown T."/>
            <person name="Cohen L."/>
        </authorList>
    </citation>
    <scope>NUCLEOTIDE SEQUENCE</scope>
    <source>
        <strain evidence="4">Isolate 1302-5</strain>
    </source>
</reference>
<dbReference type="AlphaFoldDB" id="A0A7S4J1N2"/>
<feature type="repeat" description="PPR" evidence="2">
    <location>
        <begin position="213"/>
        <end position="250"/>
    </location>
</feature>
<dbReference type="EMBL" id="HBKQ01028764">
    <property type="protein sequence ID" value="CAE2247456.1"/>
    <property type="molecule type" value="Transcribed_RNA"/>
</dbReference>
<evidence type="ECO:0000313" key="4">
    <source>
        <dbReference type="EMBL" id="CAE2247456.1"/>
    </source>
</evidence>
<dbReference type="InterPro" id="IPR011990">
    <property type="entry name" value="TPR-like_helical_dom_sf"/>
</dbReference>
<dbReference type="PANTHER" id="PTHR47942:SF63">
    <property type="entry name" value="PENTATRICOPEPTIDE REPEAT-CONTAINING PROTEIN"/>
    <property type="match status" value="1"/>
</dbReference>
<evidence type="ECO:0000256" key="1">
    <source>
        <dbReference type="ARBA" id="ARBA00022737"/>
    </source>
</evidence>
<protein>
    <recommendedName>
        <fullName evidence="3">Pentatricopeptide repeat-containing protein-mitochondrial domain-containing protein</fullName>
    </recommendedName>
</protein>
<organism evidence="4">
    <name type="scientific">Odontella aurita</name>
    <dbReference type="NCBI Taxonomy" id="265563"/>
    <lineage>
        <taxon>Eukaryota</taxon>
        <taxon>Sar</taxon>
        <taxon>Stramenopiles</taxon>
        <taxon>Ochrophyta</taxon>
        <taxon>Bacillariophyta</taxon>
        <taxon>Mediophyceae</taxon>
        <taxon>Biddulphiophycidae</taxon>
        <taxon>Eupodiscales</taxon>
        <taxon>Odontellaceae</taxon>
        <taxon>Odontella</taxon>
    </lineage>
</organism>
<accession>A0A7S4J1N2</accession>
<sequence>MFAQAARKQRDAIRLRTLVLVIIYILLDTPCSSFHITSLQPSKKITVSERCNNESTFCSRLHVLKTPFVLDVHDEVESDSVFTENFSENDDDEDDILIFIDMIEDIPVGELEEDDAMLLPKVMKELSSSGTLEAAESTEKMLWRIVDEFKISVVENKDAPLQPTADLFDMASKSWIDLLDPGNYDVGVAARVISILAEMDTIFRGGLETVKPSAVSFNYALLALSKCQTKGIDEKAWHIFNRMKEIGVKPDGSTYHLVTFILAKSRQQIAAEWAEDVLREGIELFPPGSRVENADIGTETFNACLTAWAKSSRDDSPQRCEKLLDFMYEFLDPDVRSFTAVLDAWAQTKTWEGVMASDRMLSRMIDMHLAGELGFDLDVTCWTIVISAWMRLARKNRRGAAQNADKLLHRMENLHQSGRSNVQPDNIVYSTVIKAWAATNEEGALHKADDLFWRMYEKYQEGSDEMKPSVQLFNNMVECWSKSDDLDAMESAENILNELRVVHGDGLDVSDVYRSLIYGWTNKNDAPEADHVLRTMVEEGMSLDSFVFDKVIECWSANGDISSAFSVVELMEQCSRAGRFKPNERLYTSLIRLLVKEHSTGMAKKAQKVLQRMIFLCEQGNKGCTPTKFAYNAVLHACASSSDLDLSEGEKLVAFQIAVSTFNELSNSSGERPDHMTYGHLLRCSLLLPEGKKRTRVATNVFEKCCKDGCFNSYILKDLRLSIPEDVWQTQFGLPNGLVNLNSFPKEWSRSLKRRK</sequence>
<keyword evidence="1" id="KW-0677">Repeat</keyword>
<dbReference type="Gene3D" id="1.25.40.10">
    <property type="entry name" value="Tetratricopeptide repeat domain"/>
    <property type="match status" value="4"/>
</dbReference>
<dbReference type="InterPro" id="IPR051222">
    <property type="entry name" value="PPR/CCM1_RNA-binding"/>
</dbReference>
<evidence type="ECO:0000256" key="2">
    <source>
        <dbReference type="PROSITE-ProRule" id="PRU00708"/>
    </source>
</evidence>
<gene>
    <name evidence="4" type="ORF">OAUR00152_LOCUS19542</name>
</gene>